<keyword evidence="2" id="KW-0472">Membrane</keyword>
<organism evidence="3 4">
    <name type="scientific">[Candida] railenensis</name>
    <dbReference type="NCBI Taxonomy" id="45579"/>
    <lineage>
        <taxon>Eukaryota</taxon>
        <taxon>Fungi</taxon>
        <taxon>Dikarya</taxon>
        <taxon>Ascomycota</taxon>
        <taxon>Saccharomycotina</taxon>
        <taxon>Pichiomycetes</taxon>
        <taxon>Debaryomycetaceae</taxon>
        <taxon>Kurtzmaniella</taxon>
    </lineage>
</organism>
<comment type="caution">
    <text evidence="3">The sequence shown here is derived from an EMBL/GenBank/DDBJ whole genome shotgun (WGS) entry which is preliminary data.</text>
</comment>
<sequence>MASNFPSIPRVTGDTDDDISIHLYNKVGPSRPLPHRNFDEDILDILQEDEDDLDANSAIDFNKKYQLYQSTGQLADDEEYPSDEYDVDTEVEDDRDENAAFKESINKSRPKEKPPVPSIFEEFSNVKKSANNAFKAKSMANFFTNGFTNGINNRIVLFSLWFVLLLAFVGFLFSSRSRDSLPIQLPVNSESFTSTFKSITSKLSYLESATDKLSEKQAALESNQNLMASNLNKKFEVISSKFQEIESTLVDSRSFKNLYKEFDDMKTSVSSIIENSDPNQLETKLNFVSKKLNELSDISSSMESIKSEILTKLLDQLPERIPIYIKDKKVHFIPEFQKFLYSFIEKYNQENPVLDDETKKKLQLGSAGGNGNINKGKLETYLKNKFDENNKEIWAKLTNLIDDLTIVNNSTDTKLFEKNANHLLLDNLLDIFSKGSVKINYADYNLGARILGFLTSLGGSESSSKPLARRVFLGWYDYLKSPNNWNYNANNVLVDGGKIWECLSNQCSIGIRLFNPVILTDIIVKSGTFDPSEFSAPVGVSLYIKPKYQDKVGEVLKVISTFNDDSEVEDTNKYLKKFVKVKSFKLNPAKSINHLKLPVNLINLKVPVRDIYLKLTCAPGKNCAIFNTKVYGITEYNTYKFSNDVDLMVEKLKLQENVEEEEEEEEENSDEYIYEREFESNAEILGDDELLW</sequence>
<dbReference type="Proteomes" id="UP000837801">
    <property type="component" value="Unassembled WGS sequence"/>
</dbReference>
<evidence type="ECO:0000256" key="2">
    <source>
        <dbReference type="SAM" id="Phobius"/>
    </source>
</evidence>
<feature type="coiled-coil region" evidence="1">
    <location>
        <begin position="644"/>
        <end position="675"/>
    </location>
</feature>
<reference evidence="3" key="1">
    <citation type="submission" date="2022-03" db="EMBL/GenBank/DDBJ databases">
        <authorList>
            <person name="Legras J.-L."/>
            <person name="Devillers H."/>
            <person name="Grondin C."/>
        </authorList>
    </citation>
    <scope>NUCLEOTIDE SEQUENCE</scope>
    <source>
        <strain evidence="3">CLIB 1423</strain>
    </source>
</reference>
<evidence type="ECO:0008006" key="5">
    <source>
        <dbReference type="Google" id="ProtNLM"/>
    </source>
</evidence>
<keyword evidence="4" id="KW-1185">Reference proteome</keyword>
<name>A0A9P0QVD4_9ASCO</name>
<keyword evidence="2" id="KW-1133">Transmembrane helix</keyword>
<keyword evidence="1" id="KW-0175">Coiled coil</keyword>
<dbReference type="AlphaFoldDB" id="A0A9P0QVD4"/>
<keyword evidence="2" id="KW-0812">Transmembrane</keyword>
<evidence type="ECO:0000313" key="3">
    <source>
        <dbReference type="EMBL" id="CAH2355726.1"/>
    </source>
</evidence>
<evidence type="ECO:0000313" key="4">
    <source>
        <dbReference type="Proteomes" id="UP000837801"/>
    </source>
</evidence>
<evidence type="ECO:0000256" key="1">
    <source>
        <dbReference type="SAM" id="Coils"/>
    </source>
</evidence>
<protein>
    <recommendedName>
        <fullName evidence="5">SUN domain-containing protein</fullName>
    </recommendedName>
</protein>
<accession>A0A9P0QVD4</accession>
<dbReference type="OrthoDB" id="4093311at2759"/>
<feature type="transmembrane region" description="Helical" evidence="2">
    <location>
        <begin position="155"/>
        <end position="173"/>
    </location>
</feature>
<gene>
    <name evidence="3" type="ORF">CLIB1423_32S00628</name>
</gene>
<proteinExistence type="predicted"/>
<dbReference type="EMBL" id="CAKXYY010000032">
    <property type="protein sequence ID" value="CAH2355726.1"/>
    <property type="molecule type" value="Genomic_DNA"/>
</dbReference>